<dbReference type="OrthoDB" id="1939654at2759"/>
<comment type="caution">
    <text evidence="2">The sequence shown here is derived from an EMBL/GenBank/DDBJ whole genome shotgun (WGS) entry which is preliminary data.</text>
</comment>
<evidence type="ECO:0000256" key="1">
    <source>
        <dbReference type="SAM" id="MobiDB-lite"/>
    </source>
</evidence>
<dbReference type="EMBL" id="CACTIH010005460">
    <property type="protein sequence ID" value="CAA2993892.1"/>
    <property type="molecule type" value="Genomic_DNA"/>
</dbReference>
<dbReference type="Proteomes" id="UP000594638">
    <property type="component" value="Unassembled WGS sequence"/>
</dbReference>
<dbReference type="AlphaFoldDB" id="A0A8S0SMZ6"/>
<organism evidence="2 3">
    <name type="scientific">Olea europaea subsp. europaea</name>
    <dbReference type="NCBI Taxonomy" id="158383"/>
    <lineage>
        <taxon>Eukaryota</taxon>
        <taxon>Viridiplantae</taxon>
        <taxon>Streptophyta</taxon>
        <taxon>Embryophyta</taxon>
        <taxon>Tracheophyta</taxon>
        <taxon>Spermatophyta</taxon>
        <taxon>Magnoliopsida</taxon>
        <taxon>eudicotyledons</taxon>
        <taxon>Gunneridae</taxon>
        <taxon>Pentapetalae</taxon>
        <taxon>asterids</taxon>
        <taxon>lamiids</taxon>
        <taxon>Lamiales</taxon>
        <taxon>Oleaceae</taxon>
        <taxon>Oleeae</taxon>
        <taxon>Olea</taxon>
    </lineage>
</organism>
<keyword evidence="3" id="KW-1185">Reference proteome</keyword>
<sequence length="386" mass="42776">MRKQTKSRKAENIGKGKVTPVQIAFIVDRYLSDNNYPHTRSAFRSEASNLISKSPVREAPKSLLSLGAILDEYIRLKEKKVMLDQEWCRLEQEKSRVQNLLRGMQDVMNAYNFNGDDVTLPPQLLPTVISNTIPKSGAEGHLPKYNTPAIMSKQDLTNFSIPITSHSNTKRKGSEDVKDAVVTAKKSRLPKDSSIVMQAVNSEKSHEDSAVQSYVHDNAPSESSVQGSNVVKCLSTQPIPSPLANSSGPETPPRALSPHSDSPLEICSSATPSDITEQITSSITQTIRVSPAKQIAYYSIEKTRCISTSSPFKTDMKMLNRKEHIKGRLDFDDSDIQTVSEISSPDGTSTSEFGWEEGIPDFDMTNLDNFGFDFNLSELLVEFDLQ</sequence>
<reference evidence="2 3" key="1">
    <citation type="submission" date="2019-12" db="EMBL/GenBank/DDBJ databases">
        <authorList>
            <person name="Alioto T."/>
            <person name="Alioto T."/>
            <person name="Gomez Garrido J."/>
        </authorList>
    </citation>
    <scope>NUCLEOTIDE SEQUENCE [LARGE SCALE GENOMIC DNA]</scope>
</reference>
<accession>A0A8S0SMZ6</accession>
<dbReference type="PANTHER" id="PTHR35117:SF1">
    <property type="entry name" value="MYOSIN-M HEAVY PROTEIN"/>
    <property type="match status" value="1"/>
</dbReference>
<evidence type="ECO:0000313" key="3">
    <source>
        <dbReference type="Proteomes" id="UP000594638"/>
    </source>
</evidence>
<gene>
    <name evidence="2" type="ORF">OLEA9_A065259</name>
</gene>
<feature type="region of interest" description="Disordered" evidence="1">
    <location>
        <begin position="235"/>
        <end position="272"/>
    </location>
</feature>
<dbReference type="Gramene" id="OE9A065259T2">
    <property type="protein sequence ID" value="OE9A065259C2"/>
    <property type="gene ID" value="OE9A065259"/>
</dbReference>
<name>A0A8S0SMZ6_OLEEU</name>
<protein>
    <recommendedName>
        <fullName evidence="4">LisH domain-containing protein</fullName>
    </recommendedName>
</protein>
<evidence type="ECO:0008006" key="4">
    <source>
        <dbReference type="Google" id="ProtNLM"/>
    </source>
</evidence>
<dbReference type="PANTHER" id="PTHR35117">
    <property type="entry name" value="MYOSIN-M HEAVY PROTEIN"/>
    <property type="match status" value="1"/>
</dbReference>
<feature type="compositionally biased region" description="Polar residues" evidence="1">
    <location>
        <begin position="235"/>
        <end position="249"/>
    </location>
</feature>
<evidence type="ECO:0000313" key="2">
    <source>
        <dbReference type="EMBL" id="CAA2993892.1"/>
    </source>
</evidence>
<proteinExistence type="predicted"/>